<dbReference type="OrthoDB" id="2353562at2"/>
<accession>A0A073K9N9</accession>
<evidence type="ECO:0000313" key="1">
    <source>
        <dbReference type="EMBL" id="KEK23989.1"/>
    </source>
</evidence>
<organism evidence="1 2">
    <name type="scientific">Bacillus gaemokensis</name>
    <dbReference type="NCBI Taxonomy" id="574375"/>
    <lineage>
        <taxon>Bacteria</taxon>
        <taxon>Bacillati</taxon>
        <taxon>Bacillota</taxon>
        <taxon>Bacilli</taxon>
        <taxon>Bacillales</taxon>
        <taxon>Bacillaceae</taxon>
        <taxon>Bacillus</taxon>
        <taxon>Bacillus cereus group</taxon>
    </lineage>
</organism>
<dbReference type="eggNOG" id="ENOG502ZHE8">
    <property type="taxonomic scope" value="Bacteria"/>
</dbReference>
<dbReference type="EMBL" id="JOTM01000010">
    <property type="protein sequence ID" value="KEK23989.1"/>
    <property type="molecule type" value="Genomic_DNA"/>
</dbReference>
<dbReference type="RefSeq" id="WP_033674849.1">
    <property type="nucleotide sequence ID" value="NZ_JOTM01000010.1"/>
</dbReference>
<proteinExistence type="predicted"/>
<keyword evidence="2" id="KW-1185">Reference proteome</keyword>
<gene>
    <name evidence="1" type="ORF">BAGA_04540</name>
</gene>
<protein>
    <submittedName>
        <fullName evidence="1">Uncharacterized protein</fullName>
    </submittedName>
</protein>
<name>A0A073K9N9_9BACI</name>
<dbReference type="AlphaFoldDB" id="A0A073K9N9"/>
<sequence>MNIRWHEDGITFETQREAHEWAYNEIGNLYDGYRTTDAKIAYALVYELVKASTSSTANYKIHADEEYITPKSIVYKVWLT</sequence>
<comment type="caution">
    <text evidence="1">The sequence shown here is derived from an EMBL/GenBank/DDBJ whole genome shotgun (WGS) entry which is preliminary data.</text>
</comment>
<evidence type="ECO:0000313" key="2">
    <source>
        <dbReference type="Proteomes" id="UP000027778"/>
    </source>
</evidence>
<dbReference type="Proteomes" id="UP000027778">
    <property type="component" value="Unassembled WGS sequence"/>
</dbReference>
<reference evidence="1 2" key="1">
    <citation type="submission" date="2014-06" db="EMBL/GenBank/DDBJ databases">
        <title>Draft genome sequence of Bacillus gaemokensis JCM 15801 (MCCC 1A00707).</title>
        <authorList>
            <person name="Lai Q."/>
            <person name="Liu Y."/>
            <person name="Shao Z."/>
        </authorList>
    </citation>
    <scope>NUCLEOTIDE SEQUENCE [LARGE SCALE GENOMIC DNA]</scope>
    <source>
        <strain evidence="1 2">JCM 15801</strain>
    </source>
</reference>